<gene>
    <name evidence="10" type="ORF">H2204_012366</name>
</gene>
<keyword evidence="5 7" id="KW-0408">Iron</keyword>
<dbReference type="EMBL" id="JAPDRN010000126">
    <property type="protein sequence ID" value="KAJ9620330.1"/>
    <property type="molecule type" value="Genomic_DNA"/>
</dbReference>
<organism evidence="10 11">
    <name type="scientific">Knufia peltigerae</name>
    <dbReference type="NCBI Taxonomy" id="1002370"/>
    <lineage>
        <taxon>Eukaryota</taxon>
        <taxon>Fungi</taxon>
        <taxon>Dikarya</taxon>
        <taxon>Ascomycota</taxon>
        <taxon>Pezizomycotina</taxon>
        <taxon>Eurotiomycetes</taxon>
        <taxon>Chaetothyriomycetidae</taxon>
        <taxon>Chaetothyriales</taxon>
        <taxon>Trichomeriaceae</taxon>
        <taxon>Knufia</taxon>
    </lineage>
</organism>
<dbReference type="InterPro" id="IPR001128">
    <property type="entry name" value="Cyt_P450"/>
</dbReference>
<evidence type="ECO:0000313" key="11">
    <source>
        <dbReference type="Proteomes" id="UP001172681"/>
    </source>
</evidence>
<evidence type="ECO:0000256" key="3">
    <source>
        <dbReference type="ARBA" id="ARBA00022723"/>
    </source>
</evidence>
<keyword evidence="6 8" id="KW-0503">Monooxygenase</keyword>
<dbReference type="Gene3D" id="1.10.630.10">
    <property type="entry name" value="Cytochrome P450"/>
    <property type="match status" value="1"/>
</dbReference>
<keyword evidence="9" id="KW-0812">Transmembrane</keyword>
<comment type="similarity">
    <text evidence="2 8">Belongs to the cytochrome P450 family.</text>
</comment>
<reference evidence="10" key="1">
    <citation type="submission" date="2022-10" db="EMBL/GenBank/DDBJ databases">
        <title>Culturing micro-colonial fungi from biological soil crusts in the Mojave desert and describing Neophaeococcomyces mojavensis, and introducing the new genera and species Taxawa tesnikishii.</title>
        <authorList>
            <person name="Kurbessoian T."/>
            <person name="Stajich J.E."/>
        </authorList>
    </citation>
    <scope>NUCLEOTIDE SEQUENCE</scope>
    <source>
        <strain evidence="10">TK_35</strain>
    </source>
</reference>
<keyword evidence="11" id="KW-1185">Reference proteome</keyword>
<evidence type="ECO:0000313" key="10">
    <source>
        <dbReference type="EMBL" id="KAJ9620330.1"/>
    </source>
</evidence>
<evidence type="ECO:0000256" key="5">
    <source>
        <dbReference type="ARBA" id="ARBA00023004"/>
    </source>
</evidence>
<evidence type="ECO:0000256" key="8">
    <source>
        <dbReference type="RuleBase" id="RU000461"/>
    </source>
</evidence>
<dbReference type="GO" id="GO:0020037">
    <property type="term" value="F:heme binding"/>
    <property type="evidence" value="ECO:0007669"/>
    <property type="project" value="InterPro"/>
</dbReference>
<protein>
    <recommendedName>
        <fullName evidence="12">Cytochrome P450</fullName>
    </recommendedName>
</protein>
<dbReference type="PROSITE" id="PS00086">
    <property type="entry name" value="CYTOCHROME_P450"/>
    <property type="match status" value="1"/>
</dbReference>
<comment type="caution">
    <text evidence="10">The sequence shown here is derived from an EMBL/GenBank/DDBJ whole genome shotgun (WGS) entry which is preliminary data.</text>
</comment>
<dbReference type="GO" id="GO:0005506">
    <property type="term" value="F:iron ion binding"/>
    <property type="evidence" value="ECO:0007669"/>
    <property type="project" value="InterPro"/>
</dbReference>
<evidence type="ECO:0000256" key="7">
    <source>
        <dbReference type="PIRSR" id="PIRSR602401-1"/>
    </source>
</evidence>
<evidence type="ECO:0000256" key="6">
    <source>
        <dbReference type="ARBA" id="ARBA00023033"/>
    </source>
</evidence>
<evidence type="ECO:0000256" key="1">
    <source>
        <dbReference type="ARBA" id="ARBA00001971"/>
    </source>
</evidence>
<keyword evidence="3 7" id="KW-0479">Metal-binding</keyword>
<dbReference type="PANTHER" id="PTHR24305:SF232">
    <property type="entry name" value="P450, PUTATIVE (EUROFUNG)-RELATED"/>
    <property type="match status" value="1"/>
</dbReference>
<sequence>MEVFREIQVLLLDNWLILLLTLFFTKLLFNKYGQGLNSIPGPFLAGFSDFWRFLCTTFSTAHEVHIELHRKTNSQFVRIGPRTISISDTTLIPTIYGTHSAFTKSDYYNLSMMPLDGRYTPSLFTAVDERYHTSIKRPIATAYSMTTIIEFEPLVDSTSALLMSRLDGFAASGVSFDFGVWLQMYAFDVIGEILFSQKLGFLESGTDVAGIMADIRGKISYAACVGQIPFLDKILTKNPLFLKIVPTHPIVTFTLERMRERATSMAYGAGRKRDFLTRCIEAQARYPDIVTDRMIILYNGDNVAAGSDTTGIALRTIFYYLLKTPACLRRVVDEIDHADKLGQLSSFVTWHESTRLPYLQACIKEALRIHPVVGLIIERCVPKGGIVLGGHYLPENTVVGMNPWVTSRDEGVYGADADTFRPERWLEATQEQLIAMERANLTFGYGKRACIGKNISMLEICKVVPQLLRHYEVRYFEDFVSDSNSDACISCPSCGQTRSGQFGEDGLCGKMASKCTFEKGLGGLS</sequence>
<dbReference type="InterPro" id="IPR002401">
    <property type="entry name" value="Cyt_P450_E_grp-I"/>
</dbReference>
<dbReference type="PRINTS" id="PR00385">
    <property type="entry name" value="P450"/>
</dbReference>
<evidence type="ECO:0008006" key="12">
    <source>
        <dbReference type="Google" id="ProtNLM"/>
    </source>
</evidence>
<keyword evidence="9" id="KW-1133">Transmembrane helix</keyword>
<keyword evidence="7 8" id="KW-0349">Heme</keyword>
<dbReference type="InterPro" id="IPR036396">
    <property type="entry name" value="Cyt_P450_sf"/>
</dbReference>
<dbReference type="AlphaFoldDB" id="A0AA39CSF4"/>
<keyword evidence="9" id="KW-0472">Membrane</keyword>
<proteinExistence type="inferred from homology"/>
<dbReference type="InterPro" id="IPR050121">
    <property type="entry name" value="Cytochrome_P450_monoxygenase"/>
</dbReference>
<dbReference type="PRINTS" id="PR00463">
    <property type="entry name" value="EP450I"/>
</dbReference>
<evidence type="ECO:0000256" key="9">
    <source>
        <dbReference type="SAM" id="Phobius"/>
    </source>
</evidence>
<name>A0AA39CSF4_9EURO</name>
<comment type="cofactor">
    <cofactor evidence="1 7">
        <name>heme</name>
        <dbReference type="ChEBI" id="CHEBI:30413"/>
    </cofactor>
</comment>
<evidence type="ECO:0000256" key="4">
    <source>
        <dbReference type="ARBA" id="ARBA00023002"/>
    </source>
</evidence>
<dbReference type="SUPFAM" id="SSF48264">
    <property type="entry name" value="Cytochrome P450"/>
    <property type="match status" value="1"/>
</dbReference>
<dbReference type="CDD" id="cd11060">
    <property type="entry name" value="CYP57A1-like"/>
    <property type="match status" value="1"/>
</dbReference>
<keyword evidence="4 8" id="KW-0560">Oxidoreductase</keyword>
<dbReference type="GO" id="GO:0016705">
    <property type="term" value="F:oxidoreductase activity, acting on paired donors, with incorporation or reduction of molecular oxygen"/>
    <property type="evidence" value="ECO:0007669"/>
    <property type="project" value="InterPro"/>
</dbReference>
<dbReference type="GO" id="GO:0004497">
    <property type="term" value="F:monooxygenase activity"/>
    <property type="evidence" value="ECO:0007669"/>
    <property type="project" value="UniProtKB-KW"/>
</dbReference>
<dbReference type="Pfam" id="PF00067">
    <property type="entry name" value="p450"/>
    <property type="match status" value="1"/>
</dbReference>
<evidence type="ECO:0000256" key="2">
    <source>
        <dbReference type="ARBA" id="ARBA00010617"/>
    </source>
</evidence>
<feature type="transmembrane region" description="Helical" evidence="9">
    <location>
        <begin position="12"/>
        <end position="29"/>
    </location>
</feature>
<feature type="binding site" description="axial binding residue" evidence="7">
    <location>
        <position position="450"/>
    </location>
    <ligand>
        <name>heme</name>
        <dbReference type="ChEBI" id="CHEBI:30413"/>
    </ligand>
    <ligandPart>
        <name>Fe</name>
        <dbReference type="ChEBI" id="CHEBI:18248"/>
    </ligandPart>
</feature>
<dbReference type="Proteomes" id="UP001172681">
    <property type="component" value="Unassembled WGS sequence"/>
</dbReference>
<dbReference type="InterPro" id="IPR017972">
    <property type="entry name" value="Cyt_P450_CS"/>
</dbReference>
<dbReference type="FunFam" id="1.10.630.10:FF:000050">
    <property type="entry name" value="Cytochrome P450 monooxygenase"/>
    <property type="match status" value="1"/>
</dbReference>
<dbReference type="PANTHER" id="PTHR24305">
    <property type="entry name" value="CYTOCHROME P450"/>
    <property type="match status" value="1"/>
</dbReference>
<accession>A0AA39CSF4</accession>